<evidence type="ECO:0008006" key="3">
    <source>
        <dbReference type="Google" id="ProtNLM"/>
    </source>
</evidence>
<dbReference type="OrthoDB" id="8227562at2"/>
<dbReference type="Proteomes" id="UP000006589">
    <property type="component" value="Chromosome"/>
</dbReference>
<gene>
    <name evidence="1" type="ordered locus">Mrad2831_4154</name>
</gene>
<dbReference type="Gene3D" id="1.10.10.1400">
    <property type="entry name" value="Terminase, small subunit, N-terminal DNA-binding domain, HTH motif"/>
    <property type="match status" value="1"/>
</dbReference>
<dbReference type="Pfam" id="PF03592">
    <property type="entry name" value="Terminase_2"/>
    <property type="match status" value="1"/>
</dbReference>
<dbReference type="RefSeq" id="WP_012321079.1">
    <property type="nucleotide sequence ID" value="NC_010505.1"/>
</dbReference>
<dbReference type="HOGENOM" id="CLU_064914_2_1_5"/>
<dbReference type="STRING" id="426355.Mrad2831_4154"/>
<protein>
    <recommendedName>
        <fullName evidence="3">Terminase small subunit</fullName>
    </recommendedName>
</protein>
<evidence type="ECO:0000313" key="2">
    <source>
        <dbReference type="Proteomes" id="UP000006589"/>
    </source>
</evidence>
<dbReference type="eggNOG" id="COG3728">
    <property type="taxonomic scope" value="Bacteria"/>
</dbReference>
<sequence length="200" mass="21280">MNPLNPRQHAFVRAFLVGETAGIASASAVAAGYSAESAPDLMANPTVVKAISDAHAEASAATGITLARVKAELGRIGFSDLREVLQWRTLIVETGEENDDGEPIVRASTELVLKDWAELTPDAAACISEIKRTKDGTITVKLHPKVAALVELGRHLGLPTKMALTGPNGEGPVETITREMTAQEAADLYRRTLEEGKLTQ</sequence>
<proteinExistence type="predicted"/>
<dbReference type="GeneID" id="25390507"/>
<dbReference type="AlphaFoldDB" id="B1M1E8"/>
<accession>B1M1E8</accession>
<dbReference type="GO" id="GO:0051276">
    <property type="term" value="P:chromosome organization"/>
    <property type="evidence" value="ECO:0007669"/>
    <property type="project" value="InterPro"/>
</dbReference>
<dbReference type="EMBL" id="CP001001">
    <property type="protein sequence ID" value="ACB26123.1"/>
    <property type="molecule type" value="Genomic_DNA"/>
</dbReference>
<evidence type="ECO:0000313" key="1">
    <source>
        <dbReference type="EMBL" id="ACB26123.1"/>
    </source>
</evidence>
<dbReference type="InterPro" id="IPR038713">
    <property type="entry name" value="Terminase_Gp1_N_sf"/>
</dbReference>
<dbReference type="InterPro" id="IPR005335">
    <property type="entry name" value="Terminase_ssu"/>
</dbReference>
<dbReference type="KEGG" id="mrd:Mrad2831_4154"/>
<organism evidence="1 2">
    <name type="scientific">Methylobacterium radiotolerans (strain ATCC 27329 / DSM 1819 / JCM 2831 / NBRC 15690 / NCIMB 10815 / 0-1)</name>
    <dbReference type="NCBI Taxonomy" id="426355"/>
    <lineage>
        <taxon>Bacteria</taxon>
        <taxon>Pseudomonadati</taxon>
        <taxon>Pseudomonadota</taxon>
        <taxon>Alphaproteobacteria</taxon>
        <taxon>Hyphomicrobiales</taxon>
        <taxon>Methylobacteriaceae</taxon>
        <taxon>Methylobacterium</taxon>
    </lineage>
</organism>
<reference evidence="1 2" key="1">
    <citation type="submission" date="2008-03" db="EMBL/GenBank/DDBJ databases">
        <title>Complete sequence of chromosome of Methylobacterium radiotolerans JCM 2831.</title>
        <authorList>
            <consortium name="US DOE Joint Genome Institute"/>
            <person name="Copeland A."/>
            <person name="Lucas S."/>
            <person name="Lapidus A."/>
            <person name="Glavina del Rio T."/>
            <person name="Dalin E."/>
            <person name="Tice H."/>
            <person name="Bruce D."/>
            <person name="Goodwin L."/>
            <person name="Pitluck S."/>
            <person name="Kiss H."/>
            <person name="Brettin T."/>
            <person name="Detter J.C."/>
            <person name="Han C."/>
            <person name="Kuske C.R."/>
            <person name="Schmutz J."/>
            <person name="Larimer F."/>
            <person name="Land M."/>
            <person name="Hauser L."/>
            <person name="Kyrpides N."/>
            <person name="Mikhailova N."/>
            <person name="Marx C.J."/>
            <person name="Richardson P."/>
        </authorList>
    </citation>
    <scope>NUCLEOTIDE SEQUENCE [LARGE SCALE GENOMIC DNA]</scope>
    <source>
        <strain evidence="2">ATCC 27329 / DSM 1819 / JCM 2831 / NBRC 15690 / NCIMB 10815 / 0-1</strain>
    </source>
</reference>
<name>B1M1E8_METRJ</name>